<keyword evidence="2" id="KW-0496">Mitochondrion</keyword>
<keyword evidence="1" id="KW-0812">Transmembrane</keyword>
<feature type="transmembrane region" description="Helical" evidence="1">
    <location>
        <begin position="76"/>
        <end position="95"/>
    </location>
</feature>
<name>A0A6M3RW63_9CRUS</name>
<dbReference type="EMBL" id="MN840593">
    <property type="protein sequence ID" value="QJD22453.1"/>
    <property type="molecule type" value="Genomic_DNA"/>
</dbReference>
<organism evidence="2">
    <name type="scientific">Haustorioides koreanus</name>
    <dbReference type="NCBI Taxonomy" id="2729224"/>
    <lineage>
        <taxon>Eukaryota</taxon>
        <taxon>Metazoa</taxon>
        <taxon>Ecdysozoa</taxon>
        <taxon>Arthropoda</taxon>
        <taxon>Crustacea</taxon>
        <taxon>Multicrustacea</taxon>
        <taxon>Malacostraca</taxon>
        <taxon>Eumalacostraca</taxon>
        <taxon>Peracarida</taxon>
        <taxon>Amphipoda</taxon>
        <taxon>Senticaudata</taxon>
        <taxon>Talitrida</taxon>
        <taxon>Hyaloidea</taxon>
        <taxon>Dogielinotidae</taxon>
        <taxon>Dogielinotinae</taxon>
        <taxon>Haustorioides</taxon>
    </lineage>
</organism>
<geneLocation type="mitochondrion" evidence="2"/>
<reference evidence="2" key="1">
    <citation type="journal article" date="2020" name="Mitochondrial DNA Part B Resour">
        <title>The complete mitochondrial genome of Haustorioides koreanus Jo, 1988 (Crustacea: Amphipoda: Dogielinotidae).</title>
        <authorList>
            <person name="Lee S.-H."/>
            <person name="Lee S.-H."/>
            <person name="Lim B.-J."/>
            <person name="Back J."/>
            <person name="Sin E."/>
            <person name="Shin M.-H."/>
        </authorList>
    </citation>
    <scope>NUCLEOTIDE SEQUENCE</scope>
</reference>
<gene>
    <name evidence="2" type="primary">ND6</name>
</gene>
<evidence type="ECO:0000256" key="1">
    <source>
        <dbReference type="SAM" id="Phobius"/>
    </source>
</evidence>
<accession>A0A6M3RW63</accession>
<feature type="transmembrane region" description="Helical" evidence="1">
    <location>
        <begin position="23"/>
        <end position="44"/>
    </location>
</feature>
<keyword evidence="1" id="KW-0472">Membrane</keyword>
<protein>
    <submittedName>
        <fullName evidence="2">NADH dehydrogenase subunit 6</fullName>
    </submittedName>
</protein>
<dbReference type="AlphaFoldDB" id="A0A6M3RW63"/>
<sequence>MLTFFTGGVLLSSLLFMSLNTPLSMGITVILLSFFVAVMMALLMPTTWFSFLLLMVFLSGMMVLFVYVASLASNELFVWDYVSVFLLVSLSALFVGMSRKVYCPGVSGMDFSLNNISSFMVYKMYSPHLYYFTLLLIVYLLVVLIVVVKNATISESPLRAKK</sequence>
<keyword evidence="1" id="KW-1133">Transmembrane helix</keyword>
<evidence type="ECO:0000313" key="2">
    <source>
        <dbReference type="EMBL" id="QJD22453.1"/>
    </source>
</evidence>
<feature type="transmembrane region" description="Helical" evidence="1">
    <location>
        <begin position="51"/>
        <end position="70"/>
    </location>
</feature>
<feature type="transmembrane region" description="Helical" evidence="1">
    <location>
        <begin position="129"/>
        <end position="148"/>
    </location>
</feature>
<proteinExistence type="predicted"/>